<accession>A0A0E9QLA3</accession>
<reference evidence="1" key="2">
    <citation type="journal article" date="2015" name="Fish Shellfish Immunol.">
        <title>Early steps in the European eel (Anguilla anguilla)-Vibrio vulnificus interaction in the gills: Role of the RtxA13 toxin.</title>
        <authorList>
            <person name="Callol A."/>
            <person name="Pajuelo D."/>
            <person name="Ebbesson L."/>
            <person name="Teles M."/>
            <person name="MacKenzie S."/>
            <person name="Amaro C."/>
        </authorList>
    </citation>
    <scope>NUCLEOTIDE SEQUENCE</scope>
</reference>
<evidence type="ECO:0000313" key="1">
    <source>
        <dbReference type="EMBL" id="JAH17584.1"/>
    </source>
</evidence>
<proteinExistence type="predicted"/>
<sequence>MVINKDALTKKPYLKLLFQKQLKESKIT</sequence>
<reference evidence="1" key="1">
    <citation type="submission" date="2014-11" db="EMBL/GenBank/DDBJ databases">
        <authorList>
            <person name="Amaro Gonzalez C."/>
        </authorList>
    </citation>
    <scope>NUCLEOTIDE SEQUENCE</scope>
</reference>
<protein>
    <submittedName>
        <fullName evidence="1">Uncharacterized protein</fullName>
    </submittedName>
</protein>
<name>A0A0E9QLA3_ANGAN</name>
<dbReference type="EMBL" id="GBXM01090993">
    <property type="protein sequence ID" value="JAH17584.1"/>
    <property type="molecule type" value="Transcribed_RNA"/>
</dbReference>
<organism evidence="1">
    <name type="scientific">Anguilla anguilla</name>
    <name type="common">European freshwater eel</name>
    <name type="synonym">Muraena anguilla</name>
    <dbReference type="NCBI Taxonomy" id="7936"/>
    <lineage>
        <taxon>Eukaryota</taxon>
        <taxon>Metazoa</taxon>
        <taxon>Chordata</taxon>
        <taxon>Craniata</taxon>
        <taxon>Vertebrata</taxon>
        <taxon>Euteleostomi</taxon>
        <taxon>Actinopterygii</taxon>
        <taxon>Neopterygii</taxon>
        <taxon>Teleostei</taxon>
        <taxon>Anguilliformes</taxon>
        <taxon>Anguillidae</taxon>
        <taxon>Anguilla</taxon>
    </lineage>
</organism>
<dbReference type="AlphaFoldDB" id="A0A0E9QLA3"/>